<keyword evidence="3" id="KW-1185">Reference proteome</keyword>
<dbReference type="InterPro" id="IPR003497">
    <property type="entry name" value="BRO_N_domain"/>
</dbReference>
<protein>
    <submittedName>
        <fullName evidence="2">Phage antirepressor KilAC domain-containing protein</fullName>
    </submittedName>
</protein>
<name>A0ABS7MPM3_9ACTN</name>
<sequence>MNIIEFGSEQFGALRTVESDGRVYFCGRDVATALGYVNTKDAIARHCKGVVKRYPLTTAGGTQEVRFISEGDLYRLVASSKLESAQKFETWVFDEVLPAIRRDGGYMTTSPDETPEETMARAVLIAERTIERQRRQIAAMQTHAKIGRAISDEDGLITVTEAARYIASLNPLVRRHHLTDFLRDRELMCKASTAPTRRAIDQGCMKQVASPPIQHSDGTITRQAYGKLTAKGLALLVREFA</sequence>
<feature type="domain" description="Bro-N" evidence="1">
    <location>
        <begin position="1"/>
        <end position="104"/>
    </location>
</feature>
<dbReference type="Proteomes" id="UP000700908">
    <property type="component" value="Unassembled WGS sequence"/>
</dbReference>
<evidence type="ECO:0000313" key="3">
    <source>
        <dbReference type="Proteomes" id="UP000700908"/>
    </source>
</evidence>
<accession>A0ABS7MPM3</accession>
<reference evidence="2 3" key="1">
    <citation type="submission" date="2021-08" db="EMBL/GenBank/DDBJ databases">
        <title>Collinsella faecalis sp. nov. isolated from swine faeces.</title>
        <authorList>
            <person name="Oh B.S."/>
            <person name="Lee J.H."/>
        </authorList>
    </citation>
    <scope>NUCLEOTIDE SEQUENCE [LARGE SCALE GENOMIC DNA]</scope>
    <source>
        <strain evidence="2 3">AGMB00827</strain>
    </source>
</reference>
<dbReference type="SMART" id="SM01040">
    <property type="entry name" value="Bro-N"/>
    <property type="match status" value="1"/>
</dbReference>
<gene>
    <name evidence="2" type="ORF">K6V98_08175</name>
</gene>
<dbReference type="Pfam" id="PF02498">
    <property type="entry name" value="Bro-N"/>
    <property type="match status" value="1"/>
</dbReference>
<dbReference type="PROSITE" id="PS51750">
    <property type="entry name" value="BRO_N"/>
    <property type="match status" value="1"/>
</dbReference>
<dbReference type="Pfam" id="PF03374">
    <property type="entry name" value="ANT"/>
    <property type="match status" value="1"/>
</dbReference>
<dbReference type="PANTHER" id="PTHR36180:SF2">
    <property type="entry name" value="BRO FAMILY PROTEIN"/>
    <property type="match status" value="1"/>
</dbReference>
<evidence type="ECO:0000313" key="2">
    <source>
        <dbReference type="EMBL" id="MBY4798320.1"/>
    </source>
</evidence>
<proteinExistence type="predicted"/>
<dbReference type="PANTHER" id="PTHR36180">
    <property type="entry name" value="DNA-BINDING PROTEIN-RELATED-RELATED"/>
    <property type="match status" value="1"/>
</dbReference>
<comment type="caution">
    <text evidence="2">The sequence shown here is derived from an EMBL/GenBank/DDBJ whole genome shotgun (WGS) entry which is preliminary data.</text>
</comment>
<organism evidence="2 3">
    <name type="scientific">Collinsella ureilytica</name>
    <dbReference type="NCBI Taxonomy" id="2869515"/>
    <lineage>
        <taxon>Bacteria</taxon>
        <taxon>Bacillati</taxon>
        <taxon>Actinomycetota</taxon>
        <taxon>Coriobacteriia</taxon>
        <taxon>Coriobacteriales</taxon>
        <taxon>Coriobacteriaceae</taxon>
        <taxon>Collinsella</taxon>
    </lineage>
</organism>
<dbReference type="RefSeq" id="WP_222200036.1">
    <property type="nucleotide sequence ID" value="NZ_JAIMFO010000009.1"/>
</dbReference>
<dbReference type="EMBL" id="JAIMFO010000009">
    <property type="protein sequence ID" value="MBY4798320.1"/>
    <property type="molecule type" value="Genomic_DNA"/>
</dbReference>
<dbReference type="InterPro" id="IPR005039">
    <property type="entry name" value="Ant_C"/>
</dbReference>
<evidence type="ECO:0000259" key="1">
    <source>
        <dbReference type="PROSITE" id="PS51750"/>
    </source>
</evidence>